<reference evidence="1" key="1">
    <citation type="submission" date="2022-04" db="EMBL/GenBank/DDBJ databases">
        <title>Genome of the entomopathogenic fungus Entomophthora muscae.</title>
        <authorList>
            <person name="Elya C."/>
            <person name="Lovett B.R."/>
            <person name="Lee E."/>
            <person name="Macias A.M."/>
            <person name="Hajek A.E."/>
            <person name="De Bivort B.L."/>
            <person name="Kasson M.T."/>
            <person name="De Fine Licht H.H."/>
            <person name="Stajich J.E."/>
        </authorList>
    </citation>
    <scope>NUCLEOTIDE SEQUENCE</scope>
    <source>
        <strain evidence="1">Berkeley</strain>
    </source>
</reference>
<proteinExistence type="predicted"/>
<accession>A0ACC2TDF7</accession>
<comment type="caution">
    <text evidence="1">The sequence shown here is derived from an EMBL/GenBank/DDBJ whole genome shotgun (WGS) entry which is preliminary data.</text>
</comment>
<sequence length="124" mass="13987">MLPLATYTKPSSSSLVWISSPLTITLHEWLLLFLKSALPRWVLGCLVLPPHVATLYATYWCTHQLLLLAALQSAKLLTRETLKLARLAKAEHLAAETARQENSELHQLRISSSLKDHVKEHVED</sequence>
<gene>
    <name evidence="1" type="ORF">DSO57_1025817</name>
</gene>
<evidence type="ECO:0000313" key="2">
    <source>
        <dbReference type="Proteomes" id="UP001165960"/>
    </source>
</evidence>
<dbReference type="EMBL" id="QTSX02002987">
    <property type="protein sequence ID" value="KAJ9072614.1"/>
    <property type="molecule type" value="Genomic_DNA"/>
</dbReference>
<organism evidence="1 2">
    <name type="scientific">Entomophthora muscae</name>
    <dbReference type="NCBI Taxonomy" id="34485"/>
    <lineage>
        <taxon>Eukaryota</taxon>
        <taxon>Fungi</taxon>
        <taxon>Fungi incertae sedis</taxon>
        <taxon>Zoopagomycota</taxon>
        <taxon>Entomophthoromycotina</taxon>
        <taxon>Entomophthoromycetes</taxon>
        <taxon>Entomophthorales</taxon>
        <taxon>Entomophthoraceae</taxon>
        <taxon>Entomophthora</taxon>
    </lineage>
</organism>
<dbReference type="Proteomes" id="UP001165960">
    <property type="component" value="Unassembled WGS sequence"/>
</dbReference>
<name>A0ACC2TDF7_9FUNG</name>
<keyword evidence="2" id="KW-1185">Reference proteome</keyword>
<evidence type="ECO:0000313" key="1">
    <source>
        <dbReference type="EMBL" id="KAJ9072614.1"/>
    </source>
</evidence>
<protein>
    <submittedName>
        <fullName evidence="1">Uncharacterized protein</fullName>
    </submittedName>
</protein>